<reference evidence="2" key="1">
    <citation type="submission" date="2020-01" db="EMBL/GenBank/DDBJ databases">
        <title>First Reported Case and Whole Genome of Weissella confusa in an Equid.</title>
        <authorList>
            <person name="Little S.V."/>
            <person name="Lawhon S.D."/>
        </authorList>
    </citation>
    <scope>NUCLEOTIDE SEQUENCE</scope>
    <source>
        <strain evidence="2">718955</strain>
    </source>
</reference>
<dbReference type="Pfam" id="PF03009">
    <property type="entry name" value="GDPD"/>
    <property type="match status" value="1"/>
</dbReference>
<evidence type="ECO:0000313" key="2">
    <source>
        <dbReference type="EMBL" id="NBA11466.1"/>
    </source>
</evidence>
<dbReference type="AlphaFoldDB" id="A0AAJ2YYZ7"/>
<dbReference type="PANTHER" id="PTHR46211">
    <property type="entry name" value="GLYCEROPHOSPHORYL DIESTER PHOSPHODIESTERASE"/>
    <property type="match status" value="1"/>
</dbReference>
<dbReference type="InterPro" id="IPR017946">
    <property type="entry name" value="PLC-like_Pdiesterase_TIM-brl"/>
</dbReference>
<dbReference type="SUPFAM" id="SSF51695">
    <property type="entry name" value="PLC-like phosphodiesterases"/>
    <property type="match status" value="1"/>
</dbReference>
<name>A0AAJ2YYZ7_WEICO</name>
<dbReference type="Proteomes" id="UP000719917">
    <property type="component" value="Unassembled WGS sequence"/>
</dbReference>
<dbReference type="GO" id="GO:0008081">
    <property type="term" value="F:phosphoric diester hydrolase activity"/>
    <property type="evidence" value="ECO:0007669"/>
    <property type="project" value="InterPro"/>
</dbReference>
<protein>
    <recommendedName>
        <fullName evidence="1">GP-PDE domain-containing protein</fullName>
    </recommendedName>
</protein>
<dbReference type="CDD" id="cd08556">
    <property type="entry name" value="GDPD"/>
    <property type="match status" value="1"/>
</dbReference>
<dbReference type="EMBL" id="JAAAMQ010000006">
    <property type="protein sequence ID" value="NBA11466.1"/>
    <property type="molecule type" value="Genomic_DNA"/>
</dbReference>
<evidence type="ECO:0000259" key="1">
    <source>
        <dbReference type="PROSITE" id="PS51704"/>
    </source>
</evidence>
<dbReference type="InterPro" id="IPR030395">
    <property type="entry name" value="GP_PDE_dom"/>
</dbReference>
<comment type="caution">
    <text evidence="2">The sequence shown here is derived from an EMBL/GenBank/DDBJ whole genome shotgun (WGS) entry which is preliminary data.</text>
</comment>
<sequence>MNKPLIIAHRGDHTAGRLENSLPAFASAIQLGADGLEVDVQLYDGRLILKHDIDDEMPPVVDDFASFLALVKEKNYQGLLLIELKGKQGATELYREWQAAEVDAPVMLQSFQVSAVETWRQLDATIPLGLLQYRPNRISRRLFHSGVIQNNNLDYRYLPFVMMRARKAATYWWTPTKAWALKLMIRGRVAGVITDDVRLAQQLRDRNGKSHG</sequence>
<evidence type="ECO:0000313" key="3">
    <source>
        <dbReference type="Proteomes" id="UP000719917"/>
    </source>
</evidence>
<accession>A0AAJ2YYZ7</accession>
<gene>
    <name evidence="2" type="ORF">GTU77_04465</name>
</gene>
<dbReference type="Gene3D" id="3.20.20.190">
    <property type="entry name" value="Phosphatidylinositol (PI) phosphodiesterase"/>
    <property type="match status" value="2"/>
</dbReference>
<organism evidence="2 3">
    <name type="scientific">Weissella confusa</name>
    <name type="common">Lactobacillus confusus</name>
    <dbReference type="NCBI Taxonomy" id="1583"/>
    <lineage>
        <taxon>Bacteria</taxon>
        <taxon>Bacillati</taxon>
        <taxon>Bacillota</taxon>
        <taxon>Bacilli</taxon>
        <taxon>Lactobacillales</taxon>
        <taxon>Lactobacillaceae</taxon>
        <taxon>Weissella</taxon>
    </lineage>
</organism>
<feature type="domain" description="GP-PDE" evidence="1">
    <location>
        <begin position="4"/>
        <end position="212"/>
    </location>
</feature>
<proteinExistence type="predicted"/>
<dbReference type="PANTHER" id="PTHR46211:SF14">
    <property type="entry name" value="GLYCEROPHOSPHODIESTER PHOSPHODIESTERASE"/>
    <property type="match status" value="1"/>
</dbReference>
<dbReference type="GO" id="GO:0006629">
    <property type="term" value="P:lipid metabolic process"/>
    <property type="evidence" value="ECO:0007669"/>
    <property type="project" value="InterPro"/>
</dbReference>
<dbReference type="PROSITE" id="PS51704">
    <property type="entry name" value="GP_PDE"/>
    <property type="match status" value="1"/>
</dbReference>